<dbReference type="Pfam" id="PF04316">
    <property type="entry name" value="FlgM"/>
    <property type="match status" value="1"/>
</dbReference>
<evidence type="ECO:0000256" key="3">
    <source>
        <dbReference type="ARBA" id="ARBA00022491"/>
    </source>
</evidence>
<keyword evidence="10" id="KW-1185">Reference proteome</keyword>
<evidence type="ECO:0000256" key="2">
    <source>
        <dbReference type="ARBA" id="ARBA00017823"/>
    </source>
</evidence>
<evidence type="ECO:0000256" key="6">
    <source>
        <dbReference type="ARBA" id="ARBA00023163"/>
    </source>
</evidence>
<proteinExistence type="inferred from homology"/>
<comment type="caution">
    <text evidence="9">The sequence shown here is derived from an EMBL/GenBank/DDBJ whole genome shotgun (WGS) entry which is preliminary data.</text>
</comment>
<dbReference type="GO" id="GO:0045892">
    <property type="term" value="P:negative regulation of DNA-templated transcription"/>
    <property type="evidence" value="ECO:0007669"/>
    <property type="project" value="InterPro"/>
</dbReference>
<evidence type="ECO:0000256" key="7">
    <source>
        <dbReference type="SAM" id="MobiDB-lite"/>
    </source>
</evidence>
<feature type="region of interest" description="Disordered" evidence="7">
    <location>
        <begin position="1"/>
        <end position="55"/>
    </location>
</feature>
<comment type="similarity">
    <text evidence="1">Belongs to the FlgM family.</text>
</comment>
<keyword evidence="9" id="KW-0969">Cilium</keyword>
<dbReference type="NCBIfam" id="TIGR03824">
    <property type="entry name" value="FlgM_jcvi"/>
    <property type="match status" value="1"/>
</dbReference>
<gene>
    <name evidence="9" type="primary">flgM</name>
    <name evidence="9" type="ORF">FH966_00060</name>
</gene>
<name>A0A549YMN6_9BACI</name>
<evidence type="ECO:0000313" key="9">
    <source>
        <dbReference type="EMBL" id="TRM13135.1"/>
    </source>
</evidence>
<feature type="compositionally biased region" description="Basic and acidic residues" evidence="7">
    <location>
        <begin position="27"/>
        <end position="55"/>
    </location>
</feature>
<keyword evidence="9" id="KW-0966">Cell projection</keyword>
<keyword evidence="3" id="KW-0678">Repressor</keyword>
<keyword evidence="4" id="KW-1005">Bacterial flagellum biogenesis</keyword>
<dbReference type="SUPFAM" id="SSF101498">
    <property type="entry name" value="Anti-sigma factor FlgM"/>
    <property type="match status" value="1"/>
</dbReference>
<feature type="compositionally biased region" description="Polar residues" evidence="7">
    <location>
        <begin position="1"/>
        <end position="26"/>
    </location>
</feature>
<feature type="domain" description="Anti-sigma-28 factor FlgM C-terminal" evidence="8">
    <location>
        <begin position="32"/>
        <end position="82"/>
    </location>
</feature>
<evidence type="ECO:0000256" key="1">
    <source>
        <dbReference type="ARBA" id="ARBA00005322"/>
    </source>
</evidence>
<protein>
    <recommendedName>
        <fullName evidence="2">Negative regulator of flagellin synthesis</fullName>
    </recommendedName>
</protein>
<accession>A0A549YMN6</accession>
<reference evidence="9 10" key="1">
    <citation type="submission" date="2019-07" db="EMBL/GenBank/DDBJ databases">
        <title>Genomic analysis of Lentibacillus sp. NKC851-2.</title>
        <authorList>
            <person name="Oh Y.J."/>
        </authorList>
    </citation>
    <scope>NUCLEOTIDE SEQUENCE [LARGE SCALE GENOMIC DNA]</scope>
    <source>
        <strain evidence="9 10">NKC851-2</strain>
    </source>
</reference>
<organism evidence="9 10">
    <name type="scientific">Lentibacillus cibarius</name>
    <dbReference type="NCBI Taxonomy" id="2583219"/>
    <lineage>
        <taxon>Bacteria</taxon>
        <taxon>Bacillati</taxon>
        <taxon>Bacillota</taxon>
        <taxon>Bacilli</taxon>
        <taxon>Bacillales</taxon>
        <taxon>Bacillaceae</taxon>
        <taxon>Lentibacillus</taxon>
    </lineage>
</organism>
<dbReference type="AlphaFoldDB" id="A0A549YMN6"/>
<dbReference type="GO" id="GO:0044781">
    <property type="term" value="P:bacterial-type flagellum organization"/>
    <property type="evidence" value="ECO:0007669"/>
    <property type="project" value="UniProtKB-KW"/>
</dbReference>
<evidence type="ECO:0000313" key="10">
    <source>
        <dbReference type="Proteomes" id="UP000319280"/>
    </source>
</evidence>
<evidence type="ECO:0000256" key="5">
    <source>
        <dbReference type="ARBA" id="ARBA00023015"/>
    </source>
</evidence>
<keyword evidence="9" id="KW-0282">Flagellum</keyword>
<dbReference type="EMBL" id="VJMZ01000001">
    <property type="protein sequence ID" value="TRM13135.1"/>
    <property type="molecule type" value="Genomic_DNA"/>
</dbReference>
<dbReference type="InterPro" id="IPR007412">
    <property type="entry name" value="FlgM"/>
</dbReference>
<evidence type="ECO:0000256" key="4">
    <source>
        <dbReference type="ARBA" id="ARBA00022795"/>
    </source>
</evidence>
<keyword evidence="5" id="KW-0805">Transcription regulation</keyword>
<dbReference type="Proteomes" id="UP000319280">
    <property type="component" value="Unassembled WGS sequence"/>
</dbReference>
<dbReference type="InterPro" id="IPR031316">
    <property type="entry name" value="FlgM_C"/>
</dbReference>
<dbReference type="InterPro" id="IPR035890">
    <property type="entry name" value="Anti-sigma-28_factor_FlgM_sf"/>
</dbReference>
<keyword evidence="6" id="KW-0804">Transcription</keyword>
<evidence type="ECO:0000259" key="8">
    <source>
        <dbReference type="Pfam" id="PF04316"/>
    </source>
</evidence>
<sequence length="92" mass="10590">MKIHGSGQTNFNPYKNRLQKQMNDSKGTGKKDQLEISDEAKKLHNSEKPDAKRASYVQKMKDAVDKGTYQIDYEKTARRMMDFWSTNTKGGD</sequence>